<feature type="transmembrane region" description="Helical" evidence="1">
    <location>
        <begin position="113"/>
        <end position="137"/>
    </location>
</feature>
<accession>A0ABZ2UR74</accession>
<protein>
    <submittedName>
        <fullName evidence="2">Uncharacterized protein</fullName>
    </submittedName>
</protein>
<keyword evidence="1" id="KW-0812">Transmembrane</keyword>
<organism evidence="2 3">
    <name type="scientific">Okeanomitos corallinicola TIOX110</name>
    <dbReference type="NCBI Taxonomy" id="3133117"/>
    <lineage>
        <taxon>Bacteria</taxon>
        <taxon>Bacillati</taxon>
        <taxon>Cyanobacteriota</taxon>
        <taxon>Cyanophyceae</taxon>
        <taxon>Nostocales</taxon>
        <taxon>Aphanizomenonaceae</taxon>
        <taxon>Okeanomitos</taxon>
    </lineage>
</organism>
<evidence type="ECO:0000256" key="1">
    <source>
        <dbReference type="SAM" id="Phobius"/>
    </source>
</evidence>
<keyword evidence="1" id="KW-0472">Membrane</keyword>
<feature type="transmembrane region" description="Helical" evidence="1">
    <location>
        <begin position="33"/>
        <end position="51"/>
    </location>
</feature>
<gene>
    <name evidence="2" type="ORF">WJM97_20140</name>
</gene>
<feature type="transmembrane region" description="Helical" evidence="1">
    <location>
        <begin position="72"/>
        <end position="93"/>
    </location>
</feature>
<evidence type="ECO:0000313" key="3">
    <source>
        <dbReference type="Proteomes" id="UP001483337"/>
    </source>
</evidence>
<evidence type="ECO:0000313" key="2">
    <source>
        <dbReference type="EMBL" id="WZB87642.1"/>
    </source>
</evidence>
<reference evidence="2 3" key="1">
    <citation type="submission" date="2024-04" db="EMBL/GenBank/DDBJ databases">
        <title>Okeanomitos corallinicola gen. &amp; sp. nov. (Nostocales, Cyanobacteria), a new toxic marine heterocyst-forming cyanobacterium from a coral reef.</title>
        <authorList>
            <person name="Li H."/>
            <person name="Li R."/>
            <person name="Kang J."/>
            <person name="Hii K.S."/>
            <person name="Mohamed H.F."/>
            <person name="Xu X."/>
            <person name="Luo Z."/>
        </authorList>
    </citation>
    <scope>NUCLEOTIDE SEQUENCE [LARGE SCALE GENOMIC DNA]</scope>
    <source>
        <strain evidence="2 3">TIOX110</strain>
    </source>
</reference>
<feature type="transmembrane region" description="Helical" evidence="1">
    <location>
        <begin position="7"/>
        <end position="27"/>
    </location>
</feature>
<name>A0ABZ2UR74_9CYAN</name>
<dbReference type="RefSeq" id="WP_353930554.1">
    <property type="nucleotide sequence ID" value="NZ_CP150886.1"/>
</dbReference>
<keyword evidence="3" id="KW-1185">Reference proteome</keyword>
<dbReference type="EMBL" id="CP150886">
    <property type="protein sequence ID" value="WZB87642.1"/>
    <property type="molecule type" value="Genomic_DNA"/>
</dbReference>
<keyword evidence="1" id="KW-1133">Transmembrane helix</keyword>
<dbReference type="Proteomes" id="UP001483337">
    <property type="component" value="Chromosome"/>
</dbReference>
<sequence length="141" mass="15820">MSILKQTPWLSLTLVFLSYCALGWVISETRTPGFVWLILIAAILLLLASLTTPWSKIAEYYSTLLKSNLRSFLITVLSAFLFFLMLAWFRIFLDTLLILSATILAKIDFQTSGYKAGLGFCFTSIFALSGLAIGAWLHRLI</sequence>
<proteinExistence type="predicted"/>